<dbReference type="AlphaFoldDB" id="A0A511B584"/>
<evidence type="ECO:0000313" key="3">
    <source>
        <dbReference type="Proteomes" id="UP000321079"/>
    </source>
</evidence>
<keyword evidence="3" id="KW-1185">Reference proteome</keyword>
<name>A0A511B584_9PROT</name>
<proteinExistence type="predicted"/>
<dbReference type="EMBL" id="BJVA01000003">
    <property type="protein sequence ID" value="GEK95534.1"/>
    <property type="molecule type" value="Genomic_DNA"/>
</dbReference>
<accession>A0A511B584</accession>
<reference evidence="2 3" key="1">
    <citation type="submission" date="2019-07" db="EMBL/GenBank/DDBJ databases">
        <title>Whole genome shotgun sequence of Gluconobacter kanchanaburiensis NBRC 103587.</title>
        <authorList>
            <person name="Hosoyama A."/>
            <person name="Uohara A."/>
            <person name="Ohji S."/>
            <person name="Ichikawa N."/>
        </authorList>
    </citation>
    <scope>NUCLEOTIDE SEQUENCE [LARGE SCALE GENOMIC DNA]</scope>
    <source>
        <strain evidence="2 3">NBRC 103587</strain>
    </source>
</reference>
<keyword evidence="1" id="KW-1133">Transmembrane helix</keyword>
<protein>
    <submittedName>
        <fullName evidence="2">Uncharacterized protein</fullName>
    </submittedName>
</protein>
<dbReference type="Proteomes" id="UP000321079">
    <property type="component" value="Unassembled WGS sequence"/>
</dbReference>
<keyword evidence="1" id="KW-0472">Membrane</keyword>
<keyword evidence="1" id="KW-0812">Transmembrane</keyword>
<comment type="caution">
    <text evidence="2">The sequence shown here is derived from an EMBL/GenBank/DDBJ whole genome shotgun (WGS) entry which is preliminary data.</text>
</comment>
<evidence type="ECO:0000313" key="2">
    <source>
        <dbReference type="EMBL" id="GEK95534.1"/>
    </source>
</evidence>
<organism evidence="2 3">
    <name type="scientific">Gluconobacter kanchanaburiensis NBRC 103587</name>
    <dbReference type="NCBI Taxonomy" id="1307948"/>
    <lineage>
        <taxon>Bacteria</taxon>
        <taxon>Pseudomonadati</taxon>
        <taxon>Pseudomonadota</taxon>
        <taxon>Alphaproteobacteria</taxon>
        <taxon>Acetobacterales</taxon>
        <taxon>Acetobacteraceae</taxon>
        <taxon>Gluconobacter</taxon>
    </lineage>
</organism>
<sequence length="42" mass="4731">MQTPDTTNDVPVIGTKTLIIIHVMLVAFILLVHFKLAHLTQF</sequence>
<evidence type="ECO:0000256" key="1">
    <source>
        <dbReference type="SAM" id="Phobius"/>
    </source>
</evidence>
<dbReference type="RefSeq" id="WP_264788709.1">
    <property type="nucleotide sequence ID" value="NZ_BARK01000004.1"/>
</dbReference>
<gene>
    <name evidence="2" type="ORF">GKA01_07310</name>
</gene>
<feature type="transmembrane region" description="Helical" evidence="1">
    <location>
        <begin position="12"/>
        <end position="34"/>
    </location>
</feature>